<gene>
    <name evidence="2" type="ORF">ACFOW1_03295</name>
</gene>
<evidence type="ECO:0000256" key="1">
    <source>
        <dbReference type="SAM" id="SignalP"/>
    </source>
</evidence>
<dbReference type="SUPFAM" id="SSF50630">
    <property type="entry name" value="Acid proteases"/>
    <property type="match status" value="1"/>
</dbReference>
<evidence type="ECO:0000313" key="2">
    <source>
        <dbReference type="EMBL" id="MFC4230902.1"/>
    </source>
</evidence>
<dbReference type="Proteomes" id="UP001595906">
    <property type="component" value="Unassembled WGS sequence"/>
</dbReference>
<dbReference type="Gene3D" id="2.40.70.10">
    <property type="entry name" value="Acid Proteases"/>
    <property type="match status" value="1"/>
</dbReference>
<sequence length="381" mass="42577">MKYWFTSIFGSLFFCASLAAQSSEIDTIPFSLEKRLIVFRGSINGTPIDFAFDTGSTTTVSNTNTNASANIEVLAGQRKVKDANQQVAKIDNTFIPTLAIGRKKVTNFKGLSYNMQYLNCANLVLLGQDVIKKFNWKIDFQKQVLYISNTPFKTDYRMITWPITYKGGRPHINFAVKGKIYSNCLIDMGFTQIFDVNQNVDGLDNESKNKIGEQKAKQFITSSMGLLGLGKPDTVTYFVADSLYINNTLFTKVPVSLSNKTDTKLGVQFFNGACKQLVFNFSINTMHLLLKNEEIAPLNQFDAAVIMQDGNLVVASKNINARSTASALSIGEHVKAVNGKHYSDFTSECAYLLWTYQYKEPTITIEKMNGEIITLKRSTLL</sequence>
<feature type="signal peptide" evidence="1">
    <location>
        <begin position="1"/>
        <end position="19"/>
    </location>
</feature>
<dbReference type="Pfam" id="PF13975">
    <property type="entry name" value="gag-asp_proteas"/>
    <property type="match status" value="1"/>
</dbReference>
<evidence type="ECO:0000313" key="3">
    <source>
        <dbReference type="Proteomes" id="UP001595906"/>
    </source>
</evidence>
<protein>
    <submittedName>
        <fullName evidence="2">Retroviral-like aspartic protease family protein</fullName>
    </submittedName>
</protein>
<dbReference type="InterPro" id="IPR021109">
    <property type="entry name" value="Peptidase_aspartic_dom_sf"/>
</dbReference>
<reference evidence="3" key="1">
    <citation type="journal article" date="2019" name="Int. J. Syst. Evol. Microbiol.">
        <title>The Global Catalogue of Microorganisms (GCM) 10K type strain sequencing project: providing services to taxonomists for standard genome sequencing and annotation.</title>
        <authorList>
            <consortium name="The Broad Institute Genomics Platform"/>
            <consortium name="The Broad Institute Genome Sequencing Center for Infectious Disease"/>
            <person name="Wu L."/>
            <person name="Ma J."/>
        </authorList>
    </citation>
    <scope>NUCLEOTIDE SEQUENCE [LARGE SCALE GENOMIC DNA]</scope>
    <source>
        <strain evidence="3">CECT 8010</strain>
    </source>
</reference>
<name>A0ABV8PVG0_9BACT</name>
<feature type="chain" id="PRO_5045652686" evidence="1">
    <location>
        <begin position="20"/>
        <end position="381"/>
    </location>
</feature>
<proteinExistence type="predicted"/>
<keyword evidence="1" id="KW-0732">Signal</keyword>
<accession>A0ABV8PVG0</accession>
<dbReference type="EMBL" id="JBHSDC010000002">
    <property type="protein sequence ID" value="MFC4230902.1"/>
    <property type="molecule type" value="Genomic_DNA"/>
</dbReference>
<keyword evidence="3" id="KW-1185">Reference proteome</keyword>
<dbReference type="RefSeq" id="WP_379012287.1">
    <property type="nucleotide sequence ID" value="NZ_JBHSDC010000002.1"/>
</dbReference>
<organism evidence="2 3">
    <name type="scientific">Parasediminibacterium paludis</name>
    <dbReference type="NCBI Taxonomy" id="908966"/>
    <lineage>
        <taxon>Bacteria</taxon>
        <taxon>Pseudomonadati</taxon>
        <taxon>Bacteroidota</taxon>
        <taxon>Chitinophagia</taxon>
        <taxon>Chitinophagales</taxon>
        <taxon>Chitinophagaceae</taxon>
        <taxon>Parasediminibacterium</taxon>
    </lineage>
</organism>
<comment type="caution">
    <text evidence="2">The sequence shown here is derived from an EMBL/GenBank/DDBJ whole genome shotgun (WGS) entry which is preliminary data.</text>
</comment>